<dbReference type="SUPFAM" id="SSF48008">
    <property type="entry name" value="GntR ligand-binding domain-like"/>
    <property type="match status" value="1"/>
</dbReference>
<keyword evidence="6" id="KW-1185">Reference proteome</keyword>
<dbReference type="CDD" id="cd07377">
    <property type="entry name" value="WHTH_GntR"/>
    <property type="match status" value="1"/>
</dbReference>
<evidence type="ECO:0000256" key="3">
    <source>
        <dbReference type="ARBA" id="ARBA00023163"/>
    </source>
</evidence>
<dbReference type="Gene3D" id="1.20.120.530">
    <property type="entry name" value="GntR ligand-binding domain-like"/>
    <property type="match status" value="1"/>
</dbReference>
<dbReference type="Proteomes" id="UP000315711">
    <property type="component" value="Unassembled WGS sequence"/>
</dbReference>
<dbReference type="PRINTS" id="PR00035">
    <property type="entry name" value="HTHGNTR"/>
</dbReference>
<evidence type="ECO:0000313" key="5">
    <source>
        <dbReference type="EMBL" id="TWI56151.1"/>
    </source>
</evidence>
<dbReference type="PANTHER" id="PTHR43537:SF52">
    <property type="entry name" value="FATTY ACID METABOLISM REGULATOR PROTEIN"/>
    <property type="match status" value="1"/>
</dbReference>
<evidence type="ECO:0000256" key="2">
    <source>
        <dbReference type="ARBA" id="ARBA00023125"/>
    </source>
</evidence>
<keyword evidence="1" id="KW-0805">Transcription regulation</keyword>
<dbReference type="SMART" id="SM00345">
    <property type="entry name" value="HTH_GNTR"/>
    <property type="match status" value="1"/>
</dbReference>
<keyword evidence="3" id="KW-0804">Transcription</keyword>
<dbReference type="OrthoDB" id="114741at2"/>
<dbReference type="SMART" id="SM00895">
    <property type="entry name" value="FCD"/>
    <property type="match status" value="1"/>
</dbReference>
<protein>
    <submittedName>
        <fullName evidence="5">DNA-binding GntR family transcriptional regulator</fullName>
    </submittedName>
</protein>
<sequence>MEVIRSIPLYQQVYNQLRKEIISGNLESDSIINEVHLARDLEVSRGPVREAIRILEQEGLITRDNKNQLRTYRATIEDIENIYQCRQVLESLAATLAARRMNDDKIDRLASIMKKKETFIYIETDSEAVAKDFADLCSEFHEVINHSCGNPRLQQQIKQLKSLTYLYRHYNVKGISRREEVFNDHRTILEFLKEKDDKKAGAFMQEHIERDLTNLISIYHLGDLG</sequence>
<proteinExistence type="predicted"/>
<dbReference type="InterPro" id="IPR000524">
    <property type="entry name" value="Tscrpt_reg_HTH_GntR"/>
</dbReference>
<dbReference type="Gene3D" id="1.10.10.10">
    <property type="entry name" value="Winged helix-like DNA-binding domain superfamily/Winged helix DNA-binding domain"/>
    <property type="match status" value="1"/>
</dbReference>
<dbReference type="PROSITE" id="PS50949">
    <property type="entry name" value="HTH_GNTR"/>
    <property type="match status" value="1"/>
</dbReference>
<dbReference type="AlphaFoldDB" id="A0A562QHE0"/>
<name>A0A562QHE0_9BACI</name>
<comment type="caution">
    <text evidence="5">The sequence shown here is derived from an EMBL/GenBank/DDBJ whole genome shotgun (WGS) entry which is preliminary data.</text>
</comment>
<dbReference type="InterPro" id="IPR036388">
    <property type="entry name" value="WH-like_DNA-bd_sf"/>
</dbReference>
<dbReference type="Pfam" id="PF07729">
    <property type="entry name" value="FCD"/>
    <property type="match status" value="1"/>
</dbReference>
<dbReference type="GO" id="GO:0003700">
    <property type="term" value="F:DNA-binding transcription factor activity"/>
    <property type="evidence" value="ECO:0007669"/>
    <property type="project" value="InterPro"/>
</dbReference>
<dbReference type="InterPro" id="IPR036390">
    <property type="entry name" value="WH_DNA-bd_sf"/>
</dbReference>
<evidence type="ECO:0000256" key="1">
    <source>
        <dbReference type="ARBA" id="ARBA00023015"/>
    </source>
</evidence>
<dbReference type="InterPro" id="IPR011711">
    <property type="entry name" value="GntR_C"/>
</dbReference>
<gene>
    <name evidence="5" type="ORF">IQ10_02041</name>
</gene>
<accession>A0A562QHE0</accession>
<dbReference type="Pfam" id="PF00392">
    <property type="entry name" value="GntR"/>
    <property type="match status" value="1"/>
</dbReference>
<evidence type="ECO:0000259" key="4">
    <source>
        <dbReference type="PROSITE" id="PS50949"/>
    </source>
</evidence>
<feature type="domain" description="HTH gntR-type" evidence="4">
    <location>
        <begin position="7"/>
        <end position="74"/>
    </location>
</feature>
<evidence type="ECO:0000313" key="6">
    <source>
        <dbReference type="Proteomes" id="UP000315711"/>
    </source>
</evidence>
<organism evidence="5 6">
    <name type="scientific">Halalkalibacter nanhaiisediminis</name>
    <dbReference type="NCBI Taxonomy" id="688079"/>
    <lineage>
        <taxon>Bacteria</taxon>
        <taxon>Bacillati</taxon>
        <taxon>Bacillota</taxon>
        <taxon>Bacilli</taxon>
        <taxon>Bacillales</taxon>
        <taxon>Bacillaceae</taxon>
        <taxon>Halalkalibacter</taxon>
    </lineage>
</organism>
<dbReference type="InterPro" id="IPR008920">
    <property type="entry name" value="TF_FadR/GntR_C"/>
</dbReference>
<dbReference type="RefSeq" id="WP_144450336.1">
    <property type="nucleotide sequence ID" value="NZ_VLKZ01000005.1"/>
</dbReference>
<dbReference type="GO" id="GO:0003677">
    <property type="term" value="F:DNA binding"/>
    <property type="evidence" value="ECO:0007669"/>
    <property type="project" value="UniProtKB-KW"/>
</dbReference>
<dbReference type="PANTHER" id="PTHR43537">
    <property type="entry name" value="TRANSCRIPTIONAL REGULATOR, GNTR FAMILY"/>
    <property type="match status" value="1"/>
</dbReference>
<keyword evidence="2 5" id="KW-0238">DNA-binding</keyword>
<dbReference type="EMBL" id="VLKZ01000005">
    <property type="protein sequence ID" value="TWI56151.1"/>
    <property type="molecule type" value="Genomic_DNA"/>
</dbReference>
<dbReference type="SUPFAM" id="SSF46785">
    <property type="entry name" value="Winged helix' DNA-binding domain"/>
    <property type="match status" value="1"/>
</dbReference>
<reference evidence="5 6" key="1">
    <citation type="journal article" date="2015" name="Stand. Genomic Sci.">
        <title>Genomic Encyclopedia of Bacterial and Archaeal Type Strains, Phase III: the genomes of soil and plant-associated and newly described type strains.</title>
        <authorList>
            <person name="Whitman W.B."/>
            <person name="Woyke T."/>
            <person name="Klenk H.P."/>
            <person name="Zhou Y."/>
            <person name="Lilburn T.G."/>
            <person name="Beck B.J."/>
            <person name="De Vos P."/>
            <person name="Vandamme P."/>
            <person name="Eisen J.A."/>
            <person name="Garrity G."/>
            <person name="Hugenholtz P."/>
            <person name="Kyrpides N.C."/>
        </authorList>
    </citation>
    <scope>NUCLEOTIDE SEQUENCE [LARGE SCALE GENOMIC DNA]</scope>
    <source>
        <strain evidence="5 6">CGMCC 1.10116</strain>
    </source>
</reference>